<keyword evidence="8 10" id="KW-0675">Receptor</keyword>
<evidence type="ECO:0000313" key="12">
    <source>
        <dbReference type="Proteomes" id="UP001258017"/>
    </source>
</evidence>
<dbReference type="GO" id="GO:0004984">
    <property type="term" value="F:olfactory receptor activity"/>
    <property type="evidence" value="ECO:0007669"/>
    <property type="project" value="InterPro"/>
</dbReference>
<comment type="caution">
    <text evidence="10">Lacks conserved residue(s) required for the propagation of feature annotation.</text>
</comment>
<evidence type="ECO:0000256" key="2">
    <source>
        <dbReference type="ARBA" id="ARBA00022475"/>
    </source>
</evidence>
<evidence type="ECO:0000256" key="10">
    <source>
        <dbReference type="RuleBase" id="RU351113"/>
    </source>
</evidence>
<dbReference type="InterPro" id="IPR004117">
    <property type="entry name" value="7tm6_olfct_rcpt"/>
</dbReference>
<organism evidence="11 12">
    <name type="scientific">Odynerus spinipes</name>
    <dbReference type="NCBI Taxonomy" id="1348599"/>
    <lineage>
        <taxon>Eukaryota</taxon>
        <taxon>Metazoa</taxon>
        <taxon>Ecdysozoa</taxon>
        <taxon>Arthropoda</taxon>
        <taxon>Hexapoda</taxon>
        <taxon>Insecta</taxon>
        <taxon>Pterygota</taxon>
        <taxon>Neoptera</taxon>
        <taxon>Endopterygota</taxon>
        <taxon>Hymenoptera</taxon>
        <taxon>Apocrita</taxon>
        <taxon>Aculeata</taxon>
        <taxon>Vespoidea</taxon>
        <taxon>Vespidae</taxon>
        <taxon>Eumeninae</taxon>
        <taxon>Odynerus</taxon>
    </lineage>
</organism>
<feature type="transmembrane region" description="Helical" evidence="10">
    <location>
        <begin position="20"/>
        <end position="41"/>
    </location>
</feature>
<keyword evidence="6 10" id="KW-1133">Transmembrane helix</keyword>
<evidence type="ECO:0000256" key="3">
    <source>
        <dbReference type="ARBA" id="ARBA00022606"/>
    </source>
</evidence>
<keyword evidence="7 10" id="KW-0472">Membrane</keyword>
<keyword evidence="5 10" id="KW-0552">Olfaction</keyword>
<feature type="transmembrane region" description="Helical" evidence="10">
    <location>
        <begin position="115"/>
        <end position="135"/>
    </location>
</feature>
<keyword evidence="2" id="KW-1003">Cell membrane</keyword>
<proteinExistence type="inferred from homology"/>
<keyword evidence="12" id="KW-1185">Reference proteome</keyword>
<evidence type="ECO:0000256" key="1">
    <source>
        <dbReference type="ARBA" id="ARBA00004651"/>
    </source>
</evidence>
<evidence type="ECO:0000256" key="7">
    <source>
        <dbReference type="ARBA" id="ARBA00023136"/>
    </source>
</evidence>
<evidence type="ECO:0000313" key="11">
    <source>
        <dbReference type="EMBL" id="KAK2584512.1"/>
    </source>
</evidence>
<accession>A0AAD9RRB9</accession>
<sequence length="381" mass="44204">MRFLRYVGLWPYQSALTKFLRSFTMFLMAESILIPEAVAFIKIARIDMVNILECIPTMIIALACGIKLINMVYNNEKMKMLLAKVIADWSLMTVKREKKILRSYGERARQFTIGYAYWMFLTSIMFVSLPFLRILNQDPETADSSDYSIIPFEVDYFVDTNEYYYPILIHCYLCTAAHVFIIIAVDTMFITFVQHTCGMFTILSYRVEHMADFEGVDERSDCDSAKNKAHRRIADCIFRHKELLGFVDLIESTYSTYFFIQLGLNMIIMSITGVQTMMNANIPHEFMRHLSFTIGQLVHLFFECWQAQQIIDHSVLLSESIGKAEWYRTSIKSKKLIAIMMMKSLVACKLTAGKMIVLCFESFTMVVSKSVSYFTVLRTLQ</sequence>
<reference evidence="11" key="2">
    <citation type="journal article" date="2023" name="Commun. Biol.">
        <title>Intrasexual cuticular hydrocarbon dimorphism in a wasp sheds light on hydrocarbon biosynthesis genes in Hymenoptera.</title>
        <authorList>
            <person name="Moris V.C."/>
            <person name="Podsiadlowski L."/>
            <person name="Martin S."/>
            <person name="Oeyen J.P."/>
            <person name="Donath A."/>
            <person name="Petersen M."/>
            <person name="Wilbrandt J."/>
            <person name="Misof B."/>
            <person name="Liedtke D."/>
            <person name="Thamm M."/>
            <person name="Scheiner R."/>
            <person name="Schmitt T."/>
            <person name="Niehuis O."/>
        </authorList>
    </citation>
    <scope>NUCLEOTIDE SEQUENCE</scope>
    <source>
        <strain evidence="11">GBR_01_08_01A</strain>
    </source>
</reference>
<dbReference type="Proteomes" id="UP001258017">
    <property type="component" value="Unassembled WGS sequence"/>
</dbReference>
<dbReference type="GO" id="GO:0005886">
    <property type="term" value="C:plasma membrane"/>
    <property type="evidence" value="ECO:0007669"/>
    <property type="project" value="UniProtKB-SubCell"/>
</dbReference>
<feature type="transmembrane region" description="Helical" evidence="10">
    <location>
        <begin position="48"/>
        <end position="72"/>
    </location>
</feature>
<name>A0AAD9RRB9_9HYME</name>
<evidence type="ECO:0000256" key="9">
    <source>
        <dbReference type="ARBA" id="ARBA00023224"/>
    </source>
</evidence>
<keyword evidence="3 10" id="KW-0716">Sensory transduction</keyword>
<comment type="caution">
    <text evidence="11">The sequence shown here is derived from an EMBL/GenBank/DDBJ whole genome shotgun (WGS) entry which is preliminary data.</text>
</comment>
<evidence type="ECO:0000256" key="6">
    <source>
        <dbReference type="ARBA" id="ARBA00022989"/>
    </source>
</evidence>
<keyword evidence="9 10" id="KW-0807">Transducer</keyword>
<dbReference type="EMBL" id="JAIFRP010000026">
    <property type="protein sequence ID" value="KAK2584512.1"/>
    <property type="molecule type" value="Genomic_DNA"/>
</dbReference>
<dbReference type="Pfam" id="PF02949">
    <property type="entry name" value="7tm_6"/>
    <property type="match status" value="1"/>
</dbReference>
<dbReference type="GO" id="GO:0005549">
    <property type="term" value="F:odorant binding"/>
    <property type="evidence" value="ECO:0007669"/>
    <property type="project" value="InterPro"/>
</dbReference>
<dbReference type="GO" id="GO:0007165">
    <property type="term" value="P:signal transduction"/>
    <property type="evidence" value="ECO:0007669"/>
    <property type="project" value="UniProtKB-KW"/>
</dbReference>
<evidence type="ECO:0000256" key="8">
    <source>
        <dbReference type="ARBA" id="ARBA00023170"/>
    </source>
</evidence>
<comment type="subcellular location">
    <subcellularLocation>
        <location evidence="1 10">Cell membrane</location>
        <topology evidence="1 10">Multi-pass membrane protein</topology>
    </subcellularLocation>
</comment>
<reference evidence="11" key="1">
    <citation type="submission" date="2021-08" db="EMBL/GenBank/DDBJ databases">
        <authorList>
            <person name="Misof B."/>
            <person name="Oliver O."/>
            <person name="Podsiadlowski L."/>
            <person name="Donath A."/>
            <person name="Peters R."/>
            <person name="Mayer C."/>
            <person name="Rust J."/>
            <person name="Gunkel S."/>
            <person name="Lesny P."/>
            <person name="Martin S."/>
            <person name="Oeyen J.P."/>
            <person name="Petersen M."/>
            <person name="Panagiotis P."/>
            <person name="Wilbrandt J."/>
            <person name="Tanja T."/>
        </authorList>
    </citation>
    <scope>NUCLEOTIDE SEQUENCE</scope>
    <source>
        <strain evidence="11">GBR_01_08_01A</strain>
        <tissue evidence="11">Thorax + abdomen</tissue>
    </source>
</reference>
<dbReference type="AlphaFoldDB" id="A0AAD9RRB9"/>
<protein>
    <recommendedName>
        <fullName evidence="10">Odorant receptor</fullName>
    </recommendedName>
</protein>
<evidence type="ECO:0000256" key="4">
    <source>
        <dbReference type="ARBA" id="ARBA00022692"/>
    </source>
</evidence>
<gene>
    <name evidence="11" type="ORF">KPH14_006883</name>
</gene>
<dbReference type="PANTHER" id="PTHR21137">
    <property type="entry name" value="ODORANT RECEPTOR"/>
    <property type="match status" value="1"/>
</dbReference>
<feature type="transmembrane region" description="Helical" evidence="10">
    <location>
        <begin position="163"/>
        <end position="185"/>
    </location>
</feature>
<keyword evidence="4 10" id="KW-0812">Transmembrane</keyword>
<comment type="similarity">
    <text evidence="10">Belongs to the insect chemoreceptor superfamily. Heteromeric odorant receptor channel (TC 1.A.69) family.</text>
</comment>
<evidence type="ECO:0000256" key="5">
    <source>
        <dbReference type="ARBA" id="ARBA00022725"/>
    </source>
</evidence>
<dbReference type="PANTHER" id="PTHR21137:SF35">
    <property type="entry name" value="ODORANT RECEPTOR 19A-RELATED"/>
    <property type="match status" value="1"/>
</dbReference>